<evidence type="ECO:0000313" key="6">
    <source>
        <dbReference type="Proteomes" id="UP001295444"/>
    </source>
</evidence>
<dbReference type="Proteomes" id="UP001295444">
    <property type="component" value="Chromosome 02"/>
</dbReference>
<dbReference type="PANTHER" id="PTHR11783">
    <property type="entry name" value="SULFOTRANSFERASE SULT"/>
    <property type="match status" value="1"/>
</dbReference>
<evidence type="ECO:0000259" key="4">
    <source>
        <dbReference type="Pfam" id="PF00685"/>
    </source>
</evidence>
<keyword evidence="6" id="KW-1185">Reference proteome</keyword>
<dbReference type="Gene3D" id="3.40.50.300">
    <property type="entry name" value="P-loop containing nucleotide triphosphate hydrolases"/>
    <property type="match status" value="1"/>
</dbReference>
<dbReference type="Pfam" id="PF00685">
    <property type="entry name" value="Sulfotransfer_1"/>
    <property type="match status" value="1"/>
</dbReference>
<comment type="similarity">
    <text evidence="1 3">Belongs to the sulfotransferase 1 family.</text>
</comment>
<evidence type="ECO:0000256" key="2">
    <source>
        <dbReference type="ARBA" id="ARBA00022679"/>
    </source>
</evidence>
<evidence type="ECO:0000256" key="3">
    <source>
        <dbReference type="RuleBase" id="RU361155"/>
    </source>
</evidence>
<name>A0AAD1RGI4_PELCU</name>
<dbReference type="InterPro" id="IPR027417">
    <property type="entry name" value="P-loop_NTPase"/>
</dbReference>
<dbReference type="GO" id="GO:0008146">
    <property type="term" value="F:sulfotransferase activity"/>
    <property type="evidence" value="ECO:0007669"/>
    <property type="project" value="InterPro"/>
</dbReference>
<dbReference type="AlphaFoldDB" id="A0AAD1RGI4"/>
<protein>
    <recommendedName>
        <fullName evidence="3">Sulfotransferase</fullName>
        <ecNumber evidence="3">2.8.2.-</ecNumber>
    </recommendedName>
</protein>
<dbReference type="EMBL" id="OW240913">
    <property type="protein sequence ID" value="CAH2252683.1"/>
    <property type="molecule type" value="Genomic_DNA"/>
</dbReference>
<accession>A0AAD1RGI4</accession>
<evidence type="ECO:0000256" key="1">
    <source>
        <dbReference type="ARBA" id="ARBA00005771"/>
    </source>
</evidence>
<feature type="domain" description="Sulfotransferase" evidence="4">
    <location>
        <begin position="58"/>
        <end position="320"/>
    </location>
</feature>
<dbReference type="SUPFAM" id="SSF52540">
    <property type="entry name" value="P-loop containing nucleoside triphosphate hydrolases"/>
    <property type="match status" value="1"/>
</dbReference>
<dbReference type="EC" id="2.8.2.-" evidence="3"/>
<keyword evidence="2 3" id="KW-0808">Transferase</keyword>
<dbReference type="InterPro" id="IPR000863">
    <property type="entry name" value="Sulfotransferase_dom"/>
</dbReference>
<gene>
    <name evidence="5" type="ORF">PECUL_23A016756</name>
</gene>
<organism evidence="5 6">
    <name type="scientific">Pelobates cultripes</name>
    <name type="common">Western spadefoot toad</name>
    <dbReference type="NCBI Taxonomy" id="61616"/>
    <lineage>
        <taxon>Eukaryota</taxon>
        <taxon>Metazoa</taxon>
        <taxon>Chordata</taxon>
        <taxon>Craniata</taxon>
        <taxon>Vertebrata</taxon>
        <taxon>Euteleostomi</taxon>
        <taxon>Amphibia</taxon>
        <taxon>Batrachia</taxon>
        <taxon>Anura</taxon>
        <taxon>Pelobatoidea</taxon>
        <taxon>Pelobatidae</taxon>
        <taxon>Pelobates</taxon>
    </lineage>
</organism>
<proteinExistence type="inferred from homology"/>
<sequence>MAETEAETIQAKMQKLLAEASKKSPEELVFNYKGVLYPSSICSTETFQALESLEARQDDLMIVTYPKCVNWILCVICGLRRERRSDRRGHWVAVKVANSKPSVPVRNSLGNQKKVEEQYISPSFLQGITDVGCARHLKGKPSPRLFATHMYPDDLPKSFFEKKVKTLLILRNPKDTAVSYYHFANKNPLLPSFDSWELFFEAYMEGKVCFGSYFEYALDWNKHIDEENIMVVTFENLKEDFKSELLKISDFLGLSLTDEQIALVESKTTFKSMKENSSNTHGKLGDVFFRKGEIADWKNYFTEEQSKELDAKFEETLAGTKLGEKINYNKYCTF</sequence>
<reference evidence="5" key="1">
    <citation type="submission" date="2022-03" db="EMBL/GenBank/DDBJ databases">
        <authorList>
            <person name="Alioto T."/>
            <person name="Alioto T."/>
            <person name="Gomez Garrido J."/>
        </authorList>
    </citation>
    <scope>NUCLEOTIDE SEQUENCE</scope>
</reference>
<evidence type="ECO:0000313" key="5">
    <source>
        <dbReference type="EMBL" id="CAH2252683.1"/>
    </source>
</evidence>